<evidence type="ECO:0000256" key="1">
    <source>
        <dbReference type="ARBA" id="ARBA00002190"/>
    </source>
</evidence>
<dbReference type="GO" id="GO:0004803">
    <property type="term" value="F:transposase activity"/>
    <property type="evidence" value="ECO:0007669"/>
    <property type="project" value="UniProtKB-UniRule"/>
</dbReference>
<keyword evidence="6" id="KW-0814">Transposable element</keyword>
<evidence type="ECO:0000256" key="2">
    <source>
        <dbReference type="ARBA" id="ARBA00010961"/>
    </source>
</evidence>
<dbReference type="GO" id="GO:0003677">
    <property type="term" value="F:DNA binding"/>
    <property type="evidence" value="ECO:0007669"/>
    <property type="project" value="UniProtKB-UniRule"/>
</dbReference>
<keyword evidence="5 6" id="KW-0233">DNA recombination</keyword>
<keyword evidence="3 6" id="KW-0815">Transposition</keyword>
<proteinExistence type="inferred from homology"/>
<dbReference type="AlphaFoldDB" id="A0A6A8M8G8"/>
<dbReference type="GO" id="GO:0006313">
    <property type="term" value="P:DNA transposition"/>
    <property type="evidence" value="ECO:0007669"/>
    <property type="project" value="UniProtKB-UniRule"/>
</dbReference>
<name>A0A6A8M8G8_9FIRM</name>
<evidence type="ECO:0000256" key="6">
    <source>
        <dbReference type="RuleBase" id="RU365089"/>
    </source>
</evidence>
<dbReference type="Pfam" id="PF00872">
    <property type="entry name" value="Transposase_mut"/>
    <property type="match status" value="1"/>
</dbReference>
<comment type="similarity">
    <text evidence="2 6">Belongs to the transposase mutator family.</text>
</comment>
<dbReference type="PANTHER" id="PTHR33217">
    <property type="entry name" value="TRANSPOSASE FOR INSERTION SEQUENCE ELEMENT IS1081"/>
    <property type="match status" value="1"/>
</dbReference>
<evidence type="ECO:0000256" key="3">
    <source>
        <dbReference type="ARBA" id="ARBA00022578"/>
    </source>
</evidence>
<dbReference type="InterPro" id="IPR001207">
    <property type="entry name" value="Transposase_mutator"/>
</dbReference>
<sequence length="418" mass="48082">MTRKPKKPVHHVEMTEGKREIIRGLLEEYDIESAQDIQDALKDLLGGTIKEMMEAEMDEHIGYEKSERANSDDFERNYRNGYKNKRVNSSYGSMSIDVPQDRNSSFEPKVVKKRQKDISDIDRKIISMYAKGMTTKQISETIEDIYGFETSESFISDVTDKILPQIEDWQNRPLEAVYPIVFIDAIHFSVREDGVVQKRAAYVVLGIDADGKKDVLSIDVGENESSKYWLSVLNSLKNRGVQDILILCSDGLTGIKDAISAAFPKTEHKRCIVHMVRNTLKYVANKDMKAFAKDLKTIYTAPDEKSALAQLDHVTDKWSPQYPYAMKRWSDNWDAISPIFKFSRDVRTAFYTTNVIESLNSTLRRLNRQRSVFPGSQALLKSLYLATFEATRKWTMPIRNWGKVRGELSVMYPERLPE</sequence>
<dbReference type="PANTHER" id="PTHR33217:SF8">
    <property type="entry name" value="MUTATOR FAMILY TRANSPOSASE"/>
    <property type="match status" value="1"/>
</dbReference>
<keyword evidence="4 6" id="KW-0238">DNA-binding</keyword>
<evidence type="ECO:0000256" key="5">
    <source>
        <dbReference type="ARBA" id="ARBA00023172"/>
    </source>
</evidence>
<organism evidence="7">
    <name type="scientific">Baileyella intestinalis</name>
    <dbReference type="NCBI Taxonomy" id="2606709"/>
    <lineage>
        <taxon>Bacteria</taxon>
        <taxon>Bacillati</taxon>
        <taxon>Bacillota</taxon>
        <taxon>Clostridia</taxon>
        <taxon>Peptostreptococcales</taxon>
        <taxon>Anaerovoracaceae</taxon>
        <taxon>Baileyella</taxon>
    </lineage>
</organism>
<dbReference type="NCBIfam" id="NF033543">
    <property type="entry name" value="transpos_IS256"/>
    <property type="match status" value="1"/>
</dbReference>
<gene>
    <name evidence="7" type="ORF">FYJ66_08580</name>
</gene>
<evidence type="ECO:0000256" key="4">
    <source>
        <dbReference type="ARBA" id="ARBA00023125"/>
    </source>
</evidence>
<comment type="function">
    <text evidence="1 6">Required for the transposition of the insertion element.</text>
</comment>
<reference evidence="7" key="1">
    <citation type="submission" date="2019-09" db="EMBL/GenBank/DDBJ databases">
        <title>In-depth cultivation of the pig gut microbiome towards novel bacterial diversity and tailored functional studies.</title>
        <authorList>
            <person name="Wylensek D."/>
            <person name="Hitch T.C.A."/>
            <person name="Clavel T."/>
        </authorList>
    </citation>
    <scope>NUCLEOTIDE SEQUENCE</scope>
    <source>
        <strain evidence="7">RF-744-FAT-WT-3</strain>
    </source>
</reference>
<accession>A0A6A8M8G8</accession>
<protein>
    <recommendedName>
        <fullName evidence="6">Mutator family transposase</fullName>
    </recommendedName>
</protein>
<comment type="caution">
    <text evidence="7">The sequence shown here is derived from an EMBL/GenBank/DDBJ whole genome shotgun (WGS) entry which is preliminary data.</text>
</comment>
<evidence type="ECO:0000313" key="7">
    <source>
        <dbReference type="EMBL" id="MST69635.1"/>
    </source>
</evidence>
<dbReference type="EMBL" id="VUNB01000007">
    <property type="protein sequence ID" value="MST69635.1"/>
    <property type="molecule type" value="Genomic_DNA"/>
</dbReference>